<gene>
    <name evidence="1" type="ORF">GCM10009117_13190</name>
</gene>
<dbReference type="RefSeq" id="WP_343765034.1">
    <property type="nucleotide sequence ID" value="NZ_BAAAFG010000013.1"/>
</dbReference>
<sequence>MKYCWSIVLLILLSCAGKKENFEQPRSLEENAQFDLTKLTFEEDVKALMSKVIDTFESDYSFSNPPTIAIVDAPAIAQGGYITFDEKRYYFKSFERDSMAQFFGLKASLVEIETDSDLNILTCWATAKVFDSIELNAALHDMYRTYGKTNWMKKYESELGMQRVVYAHTDENGQVTHEVKYQEYNNIDYEAYLYEYHLSSDYYKQWNLPDRMIQINITNGTESIVDLTSGNYENKPYYRIEFLSIRKSEFDLITQFLRLKSTAENYPLRIVKSYYLRELDFYTNFDKYYISETPDGVKKYDFTR</sequence>
<evidence type="ECO:0000313" key="2">
    <source>
        <dbReference type="Proteomes" id="UP001500507"/>
    </source>
</evidence>
<accession>A0ABN1MH46</accession>
<dbReference type="Proteomes" id="UP001500507">
    <property type="component" value="Unassembled WGS sequence"/>
</dbReference>
<organism evidence="1 2">
    <name type="scientific">Gangjinia marincola</name>
    <dbReference type="NCBI Taxonomy" id="578463"/>
    <lineage>
        <taxon>Bacteria</taxon>
        <taxon>Pseudomonadati</taxon>
        <taxon>Bacteroidota</taxon>
        <taxon>Flavobacteriia</taxon>
        <taxon>Flavobacteriales</taxon>
        <taxon>Flavobacteriaceae</taxon>
        <taxon>Gangjinia</taxon>
    </lineage>
</organism>
<dbReference type="EMBL" id="BAAAFG010000013">
    <property type="protein sequence ID" value="GAA0872172.1"/>
    <property type="molecule type" value="Genomic_DNA"/>
</dbReference>
<reference evidence="1 2" key="1">
    <citation type="journal article" date="2019" name="Int. J. Syst. Evol. Microbiol.">
        <title>The Global Catalogue of Microorganisms (GCM) 10K type strain sequencing project: providing services to taxonomists for standard genome sequencing and annotation.</title>
        <authorList>
            <consortium name="The Broad Institute Genomics Platform"/>
            <consortium name="The Broad Institute Genome Sequencing Center for Infectious Disease"/>
            <person name="Wu L."/>
            <person name="Ma J."/>
        </authorList>
    </citation>
    <scope>NUCLEOTIDE SEQUENCE [LARGE SCALE GENOMIC DNA]</scope>
    <source>
        <strain evidence="1 2">JCM 16082</strain>
    </source>
</reference>
<protein>
    <recommendedName>
        <fullName evidence="3">Lipoprotein</fullName>
    </recommendedName>
</protein>
<comment type="caution">
    <text evidence="1">The sequence shown here is derived from an EMBL/GenBank/DDBJ whole genome shotgun (WGS) entry which is preliminary data.</text>
</comment>
<name>A0ABN1MH46_9FLAO</name>
<keyword evidence="2" id="KW-1185">Reference proteome</keyword>
<dbReference type="PROSITE" id="PS51257">
    <property type="entry name" value="PROKAR_LIPOPROTEIN"/>
    <property type="match status" value="1"/>
</dbReference>
<evidence type="ECO:0008006" key="3">
    <source>
        <dbReference type="Google" id="ProtNLM"/>
    </source>
</evidence>
<evidence type="ECO:0000313" key="1">
    <source>
        <dbReference type="EMBL" id="GAA0872172.1"/>
    </source>
</evidence>
<proteinExistence type="predicted"/>